<keyword evidence="2" id="KW-1185">Reference proteome</keyword>
<sequence>MKVEPVVRILVDMAPQISRDDTYTLKLNQWGLLLSVCTYGAHIALFSHCVPPLVRQRKKGYKLLAYVLALFSLSTAAIALQIWWSQVAFIDNYDYPGGSNQYLRDHVGSAPNMVLTGVYLSLNWLVDGLLLYRFNVLWGALWPGRRTRYITLVTVGYFIGVIVTGCVFYPQIAGLGLNRWTDMATAPAVIYLALSYSLNVTLMVLIIWRVLQVRWTLRQSLGKHHGKIYTSIVALIIESASLYVVVALMSVISCGINSPMQYALLPMLGQLQAIPPLLITSRVAEGKGLSNDSCSSLQQFSKLEFGTKASSSSADIPCPKKALDPCCRSSWAQTPLRLSLTIPCTTWKSHLDISAP</sequence>
<comment type="caution">
    <text evidence="1">The sequence shown here is derived from an EMBL/GenBank/DDBJ whole genome shotgun (WGS) entry which is preliminary data.</text>
</comment>
<name>A0ACC1RW55_9APHY</name>
<proteinExistence type="predicted"/>
<accession>A0ACC1RW55</accession>
<gene>
    <name evidence="1" type="ORF">NM688_g8186</name>
</gene>
<organism evidence="1 2">
    <name type="scientific">Phlebia brevispora</name>
    <dbReference type="NCBI Taxonomy" id="194682"/>
    <lineage>
        <taxon>Eukaryota</taxon>
        <taxon>Fungi</taxon>
        <taxon>Dikarya</taxon>
        <taxon>Basidiomycota</taxon>
        <taxon>Agaricomycotina</taxon>
        <taxon>Agaricomycetes</taxon>
        <taxon>Polyporales</taxon>
        <taxon>Meruliaceae</taxon>
        <taxon>Phlebia</taxon>
    </lineage>
</organism>
<dbReference type="EMBL" id="JANHOG010002121">
    <property type="protein sequence ID" value="KAJ3527001.1"/>
    <property type="molecule type" value="Genomic_DNA"/>
</dbReference>
<evidence type="ECO:0000313" key="1">
    <source>
        <dbReference type="EMBL" id="KAJ3527001.1"/>
    </source>
</evidence>
<evidence type="ECO:0000313" key="2">
    <source>
        <dbReference type="Proteomes" id="UP001148662"/>
    </source>
</evidence>
<protein>
    <submittedName>
        <fullName evidence="1">Uncharacterized protein</fullName>
    </submittedName>
</protein>
<reference evidence="1" key="1">
    <citation type="submission" date="2022-07" db="EMBL/GenBank/DDBJ databases">
        <title>Genome Sequence of Phlebia brevispora.</title>
        <authorList>
            <person name="Buettner E."/>
        </authorList>
    </citation>
    <scope>NUCLEOTIDE SEQUENCE</scope>
    <source>
        <strain evidence="1">MPL23</strain>
    </source>
</reference>
<dbReference type="Proteomes" id="UP001148662">
    <property type="component" value="Unassembled WGS sequence"/>
</dbReference>